<comment type="subcellular location">
    <subcellularLocation>
        <location evidence="1">Membrane</location>
        <topology evidence="1">Multi-pass membrane protein</topology>
    </subcellularLocation>
</comment>
<feature type="transmembrane region" description="Helical" evidence="6">
    <location>
        <begin position="12"/>
        <end position="33"/>
    </location>
</feature>
<keyword evidence="4 6" id="KW-1133">Transmembrane helix</keyword>
<comment type="caution">
    <text evidence="8">The sequence shown here is derived from an EMBL/GenBank/DDBJ whole genome shotgun (WGS) entry which is preliminary data.</text>
</comment>
<evidence type="ECO:0000259" key="7">
    <source>
        <dbReference type="Pfam" id="PF00892"/>
    </source>
</evidence>
<evidence type="ECO:0000313" key="8">
    <source>
        <dbReference type="EMBL" id="KPV49420.1"/>
    </source>
</evidence>
<evidence type="ECO:0000256" key="4">
    <source>
        <dbReference type="ARBA" id="ARBA00022989"/>
    </source>
</evidence>
<dbReference type="PANTHER" id="PTHR32322">
    <property type="entry name" value="INNER MEMBRANE TRANSPORTER"/>
    <property type="match status" value="1"/>
</dbReference>
<dbReference type="Proteomes" id="UP000050509">
    <property type="component" value="Unassembled WGS sequence"/>
</dbReference>
<feature type="transmembrane region" description="Helical" evidence="6">
    <location>
        <begin position="102"/>
        <end position="119"/>
    </location>
</feature>
<evidence type="ECO:0000256" key="5">
    <source>
        <dbReference type="ARBA" id="ARBA00023136"/>
    </source>
</evidence>
<evidence type="ECO:0000256" key="6">
    <source>
        <dbReference type="SAM" id="Phobius"/>
    </source>
</evidence>
<organism evidence="8 9">
    <name type="scientific">Kouleothrix aurantiaca</name>
    <dbReference type="NCBI Taxonomy" id="186479"/>
    <lineage>
        <taxon>Bacteria</taxon>
        <taxon>Bacillati</taxon>
        <taxon>Chloroflexota</taxon>
        <taxon>Chloroflexia</taxon>
        <taxon>Chloroflexales</taxon>
        <taxon>Roseiflexineae</taxon>
        <taxon>Roseiflexaceae</taxon>
        <taxon>Kouleothrix</taxon>
    </lineage>
</organism>
<dbReference type="GO" id="GO:0016020">
    <property type="term" value="C:membrane"/>
    <property type="evidence" value="ECO:0007669"/>
    <property type="project" value="UniProtKB-SubCell"/>
</dbReference>
<reference evidence="8 9" key="1">
    <citation type="submission" date="2015-09" db="EMBL/GenBank/DDBJ databases">
        <title>Draft genome sequence of Kouleothrix aurantiaca JCM 19913.</title>
        <authorList>
            <person name="Hemp J."/>
        </authorList>
    </citation>
    <scope>NUCLEOTIDE SEQUENCE [LARGE SCALE GENOMIC DNA]</scope>
    <source>
        <strain evidence="8 9">COM-B</strain>
    </source>
</reference>
<dbReference type="Gene3D" id="1.10.3730.20">
    <property type="match status" value="1"/>
</dbReference>
<dbReference type="InterPro" id="IPR000620">
    <property type="entry name" value="EamA_dom"/>
</dbReference>
<comment type="similarity">
    <text evidence="2">Belongs to the EamA transporter family.</text>
</comment>
<dbReference type="InterPro" id="IPR050638">
    <property type="entry name" value="AA-Vitamin_Transporters"/>
</dbReference>
<evidence type="ECO:0000313" key="9">
    <source>
        <dbReference type="Proteomes" id="UP000050509"/>
    </source>
</evidence>
<feature type="non-terminal residue" evidence="8">
    <location>
        <position position="1"/>
    </location>
</feature>
<dbReference type="PANTHER" id="PTHR32322:SF2">
    <property type="entry name" value="EAMA DOMAIN-CONTAINING PROTEIN"/>
    <property type="match status" value="1"/>
</dbReference>
<dbReference type="EMBL" id="LJCR01001979">
    <property type="protein sequence ID" value="KPV49420.1"/>
    <property type="molecule type" value="Genomic_DNA"/>
</dbReference>
<evidence type="ECO:0000256" key="3">
    <source>
        <dbReference type="ARBA" id="ARBA00022692"/>
    </source>
</evidence>
<proteinExistence type="inferred from homology"/>
<evidence type="ECO:0000256" key="2">
    <source>
        <dbReference type="ARBA" id="ARBA00007362"/>
    </source>
</evidence>
<dbReference type="Pfam" id="PF00892">
    <property type="entry name" value="EamA"/>
    <property type="match status" value="1"/>
</dbReference>
<keyword evidence="9" id="KW-1185">Reference proteome</keyword>
<name>A0A0P9H6B0_9CHLR</name>
<keyword evidence="5 6" id="KW-0472">Membrane</keyword>
<feature type="domain" description="EamA" evidence="7">
    <location>
        <begin position="2"/>
        <end position="119"/>
    </location>
</feature>
<keyword evidence="3 6" id="KW-0812">Transmembrane</keyword>
<accession>A0A0P9H6B0</accession>
<feature type="transmembrane region" description="Helical" evidence="6">
    <location>
        <begin position="45"/>
        <end position="66"/>
    </location>
</feature>
<sequence>TILAKRVAAVDQLTVTAYSTAIGALGLVPLALIESGGALPPAISAAGWLSIAYLGLISSATANLLYNRSLTHLDASQAATFINLVPIVGVAVAVLFLGEPLLGWQLAGGALTLVGVWLTT</sequence>
<protein>
    <recommendedName>
        <fullName evidence="7">EamA domain-containing protein</fullName>
    </recommendedName>
</protein>
<dbReference type="SUPFAM" id="SSF103481">
    <property type="entry name" value="Multidrug resistance efflux transporter EmrE"/>
    <property type="match status" value="1"/>
</dbReference>
<evidence type="ECO:0000256" key="1">
    <source>
        <dbReference type="ARBA" id="ARBA00004141"/>
    </source>
</evidence>
<dbReference type="InterPro" id="IPR037185">
    <property type="entry name" value="EmrE-like"/>
</dbReference>
<feature type="transmembrane region" description="Helical" evidence="6">
    <location>
        <begin position="78"/>
        <end position="96"/>
    </location>
</feature>
<dbReference type="AlphaFoldDB" id="A0A0P9H6B0"/>
<gene>
    <name evidence="8" type="ORF">SE17_32725</name>
</gene>